<dbReference type="Proteomes" id="UP000031737">
    <property type="component" value="Unassembled WGS sequence"/>
</dbReference>
<comment type="caution">
    <text evidence="14">The sequence shown here is derived from an EMBL/GenBank/DDBJ whole genome shotgun (WGS) entry which is preliminary data.</text>
</comment>
<dbReference type="AlphaFoldDB" id="A0A061IYN2"/>
<accession>A0A061IYN2</accession>
<feature type="coiled-coil region" evidence="7">
    <location>
        <begin position="412"/>
        <end position="439"/>
    </location>
</feature>
<sequence length="790" mass="86380">MGGWLALTLPGSTAACRYRFVASLLGASPSPPLMSAPTNYYTMRPAFELQLNTPLLEGLAVIGRFDGRTPSLVCATATQKLVIHTSASHETLLQKGGSAAQSTVAPLRTLSFGRLPTALAVGRGQDTPDREGADTLYFGSATSLLAYDVERNSECFYKNMEDGVHAMTWGVVNTVKGSDGNGIPQPLVIVGGVCTINGFDESGTEMLWTVTGDQVTALALMPWKASSNNHGQHAATFPGTHPGDAPSSLVAASDDFELRVFDGEEIIASIMEVDKVHQIVYSGIPGRFAYLSANGTVGVYDRTERVWRVKGRHRPVSAAFCDVDFDDVPELIVGWSNGRVEVRGDDTEKRGVLFRDTYAAPVSAVLAYDYRQNGQPLPLICTVDGTVRGLQLANKVGEEREEVLRSQGAFKLDALLREKQALTAELAIVEEQLARKRRGDTDVTLPQVGTVVQHKLLPNPKTGQLDVVFSVRYSQHDIIIQGCILYSEILFPGKGCAFFTTENPSATLVCPVNVERCIEARVTASVMVGATNAENYQIHELALDIPKFVMYQRWDEDQATPFNEPTGYVILQLPDGFFFACLGKWMEEAFALPGSPATEDDFRLELIDMRSGSALVIQGHAEHRELQICGETMDVCGEVVESLGAATVNEATAVCYFPAELQMLQETIRCVDEFNAVRLKLSSSMADAAANVKPLLLHAEDARLLSDIPNMRRLYAQLYDLNKELVAENLKRYNNYNELKGALKQINACIMKAGRLRIGQAKTRLIADCRDAVKAWDTRSLLNLIRAGQN</sequence>
<dbReference type="Pfam" id="PF14782">
    <property type="entry name" value="BBS2_GAE"/>
    <property type="match status" value="1"/>
</dbReference>
<evidence type="ECO:0000313" key="14">
    <source>
        <dbReference type="EMBL" id="ESL07185.1"/>
    </source>
</evidence>
<evidence type="ECO:0000259" key="8">
    <source>
        <dbReference type="Pfam" id="PF14781"/>
    </source>
</evidence>
<feature type="domain" description="BBS2 GAE" evidence="9">
    <location>
        <begin position="459"/>
        <end position="548"/>
    </location>
</feature>
<evidence type="ECO:0000256" key="1">
    <source>
        <dbReference type="ARBA" id="ARBA00004138"/>
    </source>
</evidence>
<gene>
    <name evidence="14" type="ORF">TRSC58_05132</name>
</gene>
<keyword evidence="15" id="KW-1185">Reference proteome</keyword>
<dbReference type="GO" id="GO:0036064">
    <property type="term" value="C:ciliary basal body"/>
    <property type="evidence" value="ECO:0007669"/>
    <property type="project" value="TreeGrafter"/>
</dbReference>
<keyword evidence="3" id="KW-0963">Cytoplasm</keyword>
<evidence type="ECO:0000313" key="15">
    <source>
        <dbReference type="Proteomes" id="UP000031737"/>
    </source>
</evidence>
<dbReference type="SUPFAM" id="SSF50998">
    <property type="entry name" value="Quinoprotein alcohol dehydrogenase-like"/>
    <property type="match status" value="1"/>
</dbReference>
<dbReference type="EMBL" id="AUPL01005132">
    <property type="protein sequence ID" value="ESL07185.1"/>
    <property type="molecule type" value="Genomic_DNA"/>
</dbReference>
<dbReference type="InterPro" id="IPR055380">
    <property type="entry name" value="BBS2_hp_dom"/>
</dbReference>
<dbReference type="InterPro" id="IPR011047">
    <property type="entry name" value="Quinoprotein_ADH-like_sf"/>
</dbReference>
<dbReference type="GO" id="GO:0034464">
    <property type="term" value="C:BBSome"/>
    <property type="evidence" value="ECO:0007669"/>
    <property type="project" value="InterPro"/>
</dbReference>
<organism evidence="14 15">
    <name type="scientific">Trypanosoma rangeli SC58</name>
    <dbReference type="NCBI Taxonomy" id="429131"/>
    <lineage>
        <taxon>Eukaryota</taxon>
        <taxon>Discoba</taxon>
        <taxon>Euglenozoa</taxon>
        <taxon>Kinetoplastea</taxon>
        <taxon>Metakinetoplastina</taxon>
        <taxon>Trypanosomatida</taxon>
        <taxon>Trypanosomatidae</taxon>
        <taxon>Trypanosoma</taxon>
        <taxon>Herpetosoma</taxon>
    </lineage>
</organism>
<evidence type="ECO:0000256" key="6">
    <source>
        <dbReference type="ARBA" id="ARBA00023273"/>
    </source>
</evidence>
<keyword evidence="7" id="KW-0175">Coiled coil</keyword>
<proteinExistence type="predicted"/>
<evidence type="ECO:0000256" key="4">
    <source>
        <dbReference type="ARBA" id="ARBA00023069"/>
    </source>
</evidence>
<dbReference type="Pfam" id="PF23351">
    <property type="entry name" value="BBS2_CtH"/>
    <property type="match status" value="1"/>
</dbReference>
<dbReference type="InterPro" id="IPR029333">
    <property type="entry name" value="BBS2_GAE_dom"/>
</dbReference>
<dbReference type="InterPro" id="IPR029430">
    <property type="entry name" value="BBS2_N"/>
</dbReference>
<evidence type="ECO:0000256" key="7">
    <source>
        <dbReference type="SAM" id="Coils"/>
    </source>
</evidence>
<dbReference type="Pfam" id="PF14781">
    <property type="entry name" value="BBS2_N"/>
    <property type="match status" value="1"/>
</dbReference>
<dbReference type="Pfam" id="PF14783">
    <property type="entry name" value="BBS2_Mid"/>
    <property type="match status" value="1"/>
</dbReference>
<feature type="domain" description="Ciliary BBSome complex subunit 2 middle region" evidence="10">
    <location>
        <begin position="244"/>
        <end position="343"/>
    </location>
</feature>
<dbReference type="Pfam" id="PF23353">
    <property type="entry name" value="BBS2_hp"/>
    <property type="match status" value="1"/>
</dbReference>
<dbReference type="InterPro" id="IPR016616">
    <property type="entry name" value="Bardet-Biedl_syndrome_2_prot"/>
</dbReference>
<evidence type="ECO:0000256" key="2">
    <source>
        <dbReference type="ARBA" id="ARBA00004245"/>
    </source>
</evidence>
<dbReference type="GO" id="GO:0031514">
    <property type="term" value="C:motile cilium"/>
    <property type="evidence" value="ECO:0007669"/>
    <property type="project" value="TreeGrafter"/>
</dbReference>
<reference evidence="14 15" key="1">
    <citation type="submission" date="2013-07" db="EMBL/GenBank/DDBJ databases">
        <authorList>
            <person name="Stoco P.H."/>
            <person name="Wagner G."/>
            <person name="Gerber A."/>
            <person name="Zaha A."/>
            <person name="Thompson C."/>
            <person name="Bartholomeu D.C."/>
            <person name="Luckemeyer D.D."/>
            <person name="Bahia D."/>
            <person name="Loreto E."/>
            <person name="Prestes E.B."/>
            <person name="Lima F.M."/>
            <person name="Rodrigues-Luiz G."/>
            <person name="Vallejo G.A."/>
            <person name="Filho J.F."/>
            <person name="Monteiro K.M."/>
            <person name="Tyler K.M."/>
            <person name="de Almeida L.G."/>
            <person name="Ortiz M.F."/>
            <person name="Siervo M.A."/>
            <person name="de Moraes M.H."/>
            <person name="Cunha O.L."/>
            <person name="Mendonca-Neto R."/>
            <person name="Silva R."/>
            <person name="Teixeira S.M."/>
            <person name="Murta S.M."/>
            <person name="Sincero T.C."/>
            <person name="Mendes T.A."/>
            <person name="Urmenyi T.P."/>
            <person name="Silva V.G."/>
            <person name="da Rocha W.D."/>
            <person name="Andersson B."/>
            <person name="Romanha A.J."/>
            <person name="Steindel M."/>
            <person name="de Vasconcelos A.T."/>
            <person name="Grisard E.C."/>
        </authorList>
    </citation>
    <scope>NUCLEOTIDE SEQUENCE [LARGE SCALE GENOMIC DNA]</scope>
    <source>
        <strain evidence="14 15">SC58</strain>
    </source>
</reference>
<feature type="domain" description="BBS2 C-terminal helix bundle" evidence="12">
    <location>
        <begin position="760"/>
        <end position="786"/>
    </location>
</feature>
<keyword evidence="4" id="KW-0969">Cilium</keyword>
<comment type="subcellular location">
    <subcellularLocation>
        <location evidence="1">Cell projection</location>
        <location evidence="1">Cilium</location>
    </subcellularLocation>
    <subcellularLocation>
        <location evidence="2">Cytoplasm</location>
        <location evidence="2">Cytoskeleton</location>
    </subcellularLocation>
</comment>
<evidence type="ECO:0000256" key="3">
    <source>
        <dbReference type="ARBA" id="ARBA00022490"/>
    </source>
</evidence>
<dbReference type="Pfam" id="PF23350">
    <property type="entry name" value="BBS2_pf"/>
    <property type="match status" value="1"/>
</dbReference>
<feature type="domain" description="BBS2 hairpin" evidence="13">
    <location>
        <begin position="658"/>
        <end position="755"/>
    </location>
</feature>
<dbReference type="InterPro" id="IPR029429">
    <property type="entry name" value="BBS2_Mid"/>
</dbReference>
<evidence type="ECO:0000259" key="9">
    <source>
        <dbReference type="Pfam" id="PF14782"/>
    </source>
</evidence>
<dbReference type="InterPro" id="IPR055379">
    <property type="entry name" value="BBS2_pf_dom"/>
</dbReference>
<evidence type="ECO:0000259" key="12">
    <source>
        <dbReference type="Pfam" id="PF23351"/>
    </source>
</evidence>
<dbReference type="OrthoDB" id="2120021at2759"/>
<dbReference type="PANTHER" id="PTHR32465:SF0">
    <property type="entry name" value="BARDET-BIEDL SYNDROME 2 PROTEIN"/>
    <property type="match status" value="1"/>
</dbReference>
<feature type="domain" description="Ciliary BBSome complex subunit 2 N-terminal" evidence="8">
    <location>
        <begin position="62"/>
        <end position="170"/>
    </location>
</feature>
<evidence type="ECO:0000259" key="13">
    <source>
        <dbReference type="Pfam" id="PF23353"/>
    </source>
</evidence>
<dbReference type="GO" id="GO:0016020">
    <property type="term" value="C:membrane"/>
    <property type="evidence" value="ECO:0007669"/>
    <property type="project" value="TreeGrafter"/>
</dbReference>
<evidence type="ECO:0000259" key="10">
    <source>
        <dbReference type="Pfam" id="PF14783"/>
    </source>
</evidence>
<dbReference type="InterPro" id="IPR055381">
    <property type="entry name" value="BBS2_CtH_dom"/>
</dbReference>
<dbReference type="GO" id="GO:1905515">
    <property type="term" value="P:non-motile cilium assembly"/>
    <property type="evidence" value="ECO:0007669"/>
    <property type="project" value="InterPro"/>
</dbReference>
<dbReference type="PANTHER" id="PTHR32465">
    <property type="entry name" value="BARDET-BIEDL SYNDROME 2 PROTEIN"/>
    <property type="match status" value="1"/>
</dbReference>
<evidence type="ECO:0000256" key="5">
    <source>
        <dbReference type="ARBA" id="ARBA00023212"/>
    </source>
</evidence>
<name>A0A061IYN2_TRYRA</name>
<feature type="domain" description="BBS2 platform" evidence="11">
    <location>
        <begin position="551"/>
        <end position="645"/>
    </location>
</feature>
<protein>
    <recommendedName>
        <fullName evidence="16">Intergrin alpha chain protein</fullName>
    </recommendedName>
</protein>
<dbReference type="VEuPathDB" id="TriTrypDB:TRSC58_05132"/>
<keyword evidence="6" id="KW-0966">Cell projection</keyword>
<keyword evidence="5" id="KW-0206">Cytoskeleton</keyword>
<evidence type="ECO:0008006" key="16">
    <source>
        <dbReference type="Google" id="ProtNLM"/>
    </source>
</evidence>
<evidence type="ECO:0000259" key="11">
    <source>
        <dbReference type="Pfam" id="PF23350"/>
    </source>
</evidence>